<dbReference type="CDD" id="cd00761">
    <property type="entry name" value="Glyco_tranf_GTA_type"/>
    <property type="match status" value="1"/>
</dbReference>
<evidence type="ECO:0000259" key="1">
    <source>
        <dbReference type="Pfam" id="PF00535"/>
    </source>
</evidence>
<sequence>MLVTVYITTKNRLQLLNRAVESVFSQTHPEVELIVVDDGSTDGTREFLQEQQDQGRLRCILQKESQGACVARNAAIAIATGEFITGMDDDDWFTEDRIEKFVKFWAQLSSDEQANISGLYADSIEFYPEGEELQKQRASRVSYEDLRKSNGVGNQVFAPKNRFVAIEGFDPEMPAWQDWDCWLRMAEKSGDFLNCGAMTYLQDASHDSERITAKDPKKIRTAHSRLCGKLGCITFREKLLLNKTLVDYRQVIPKASETLTTLFVGDVWLFMSCVKRMLSARAR</sequence>
<reference evidence="3" key="1">
    <citation type="submission" date="2019-02" db="EMBL/GenBank/DDBJ databases">
        <title>Draft genome sequence of Muricauda sp. 176CP4-71.</title>
        <authorList>
            <person name="Park J.-S."/>
        </authorList>
    </citation>
    <scope>NUCLEOTIDE SEQUENCE [LARGE SCALE GENOMIC DNA]</scope>
    <source>
        <strain evidence="3">176GS2-150</strain>
    </source>
</reference>
<proteinExistence type="predicted"/>
<evidence type="ECO:0000313" key="3">
    <source>
        <dbReference type="Proteomes" id="UP000292544"/>
    </source>
</evidence>
<dbReference type="SUPFAM" id="SSF53448">
    <property type="entry name" value="Nucleotide-diphospho-sugar transferases"/>
    <property type="match status" value="1"/>
</dbReference>
<dbReference type="Proteomes" id="UP000292544">
    <property type="component" value="Unassembled WGS sequence"/>
</dbReference>
<keyword evidence="3" id="KW-1185">Reference proteome</keyword>
<evidence type="ECO:0000313" key="2">
    <source>
        <dbReference type="EMBL" id="TAA47753.1"/>
    </source>
</evidence>
<protein>
    <submittedName>
        <fullName evidence="2">Glycosyltransferase</fullName>
    </submittedName>
</protein>
<dbReference type="RefSeq" id="WP_130565316.1">
    <property type="nucleotide sequence ID" value="NZ_SHLY01000001.1"/>
</dbReference>
<dbReference type="InterPro" id="IPR001173">
    <property type="entry name" value="Glyco_trans_2-like"/>
</dbReference>
<feature type="domain" description="Glycosyltransferase 2-like" evidence="1">
    <location>
        <begin position="4"/>
        <end position="108"/>
    </location>
</feature>
<dbReference type="InterPro" id="IPR050834">
    <property type="entry name" value="Glycosyltransf_2"/>
</dbReference>
<dbReference type="PANTHER" id="PTHR43685:SF2">
    <property type="entry name" value="GLYCOSYLTRANSFERASE 2-LIKE DOMAIN-CONTAINING PROTEIN"/>
    <property type="match status" value="1"/>
</dbReference>
<dbReference type="PANTHER" id="PTHR43685">
    <property type="entry name" value="GLYCOSYLTRANSFERASE"/>
    <property type="match status" value="1"/>
</dbReference>
<dbReference type="InterPro" id="IPR029044">
    <property type="entry name" value="Nucleotide-diphossugar_trans"/>
</dbReference>
<dbReference type="Gene3D" id="3.90.550.10">
    <property type="entry name" value="Spore Coat Polysaccharide Biosynthesis Protein SpsA, Chain A"/>
    <property type="match status" value="1"/>
</dbReference>
<gene>
    <name evidence="2" type="ORF">EXY25_00440</name>
</gene>
<organism evidence="2 3">
    <name type="scientific">Corallincola spongiicola</name>
    <dbReference type="NCBI Taxonomy" id="2520508"/>
    <lineage>
        <taxon>Bacteria</taxon>
        <taxon>Pseudomonadati</taxon>
        <taxon>Pseudomonadota</taxon>
        <taxon>Gammaproteobacteria</taxon>
        <taxon>Alteromonadales</taxon>
        <taxon>Psychromonadaceae</taxon>
        <taxon>Corallincola</taxon>
    </lineage>
</organism>
<comment type="caution">
    <text evidence="2">The sequence shown here is derived from an EMBL/GenBank/DDBJ whole genome shotgun (WGS) entry which is preliminary data.</text>
</comment>
<name>A0ABY1WSZ9_9GAMM</name>
<accession>A0ABY1WSZ9</accession>
<dbReference type="Pfam" id="PF00535">
    <property type="entry name" value="Glycos_transf_2"/>
    <property type="match status" value="1"/>
</dbReference>
<dbReference type="EMBL" id="SHLY01000001">
    <property type="protein sequence ID" value="TAA47753.1"/>
    <property type="molecule type" value="Genomic_DNA"/>
</dbReference>